<dbReference type="Pfam" id="PF01887">
    <property type="entry name" value="SAM_HAT_N"/>
    <property type="match status" value="1"/>
</dbReference>
<reference evidence="5" key="1">
    <citation type="submission" date="2021-02" db="EMBL/GenBank/DDBJ databases">
        <authorList>
            <person name="Cremers G."/>
            <person name="Picone N."/>
        </authorList>
    </citation>
    <scope>NUCLEOTIDE SEQUENCE</scope>
    <source>
        <strain evidence="5">PQ17</strain>
    </source>
</reference>
<proteinExistence type="inferred from homology"/>
<organism evidence="5 6">
    <name type="scientific">Candidatus Methylacidithermus pantelleriae</name>
    <dbReference type="NCBI Taxonomy" id="2744239"/>
    <lineage>
        <taxon>Bacteria</taxon>
        <taxon>Pseudomonadati</taxon>
        <taxon>Verrucomicrobiota</taxon>
        <taxon>Methylacidiphilae</taxon>
        <taxon>Methylacidiphilales</taxon>
        <taxon>Methylacidiphilaceae</taxon>
        <taxon>Candidatus Methylacidithermus</taxon>
    </lineage>
</organism>
<evidence type="ECO:0000256" key="2">
    <source>
        <dbReference type="ARBA" id="ARBA00024035"/>
    </source>
</evidence>
<dbReference type="EMBL" id="CAJNOB010000001">
    <property type="protein sequence ID" value="CAF0689681.1"/>
    <property type="molecule type" value="Genomic_DNA"/>
</dbReference>
<accession>A0A8J2BKH0</accession>
<feature type="domain" description="S-adenosyl-l-methionine hydroxide adenosyltransferase N-terminal" evidence="3">
    <location>
        <begin position="46"/>
        <end position="193"/>
    </location>
</feature>
<dbReference type="AlphaFoldDB" id="A0A8J2BKH0"/>
<dbReference type="InterPro" id="IPR046469">
    <property type="entry name" value="SAM_HAT_N"/>
</dbReference>
<evidence type="ECO:0000259" key="3">
    <source>
        <dbReference type="Pfam" id="PF01887"/>
    </source>
</evidence>
<protein>
    <submittedName>
        <fullName evidence="5">Putative Adenosyl-chloride synthase</fullName>
        <ecNumber evidence="5">2.5.1.94</ecNumber>
    </submittedName>
</protein>
<keyword evidence="5" id="KW-0808">Transferase</keyword>
<dbReference type="RefSeq" id="WP_214096184.1">
    <property type="nucleotide sequence ID" value="NZ_CAJNOB010000001.1"/>
</dbReference>
<dbReference type="GO" id="GO:0016740">
    <property type="term" value="F:transferase activity"/>
    <property type="evidence" value="ECO:0007669"/>
    <property type="project" value="UniProtKB-KW"/>
</dbReference>
<sequence length="305" mass="33389">MGKRRNKGPIDCILLLLCLTGLVFGLVQCSSSNTRMKENPKDQPLIALFTDFGTRDPYVAELKGVIYSIDRQARVIDLLHEVTPFAIQEGAYLLAQTARHFPRGTIFVAIVDPGVGSPREPLLVLTKKGKFFVGPNNGLFSLVLEEEGLERAWILDRAEYHRKEGVSGTFHGRDIFAPVAAHLAQGIAPESLGSPTHQIERLTLRNPNLAGRTINGEVLHVDRFGNVITNIPKGYAPFLQEGNLLRVTLGNRSFTAPIVRTYSELPQGKVGALFNSSNLLELAGNQAPAARWLKAEPGTPVIVQP</sequence>
<dbReference type="InterPro" id="IPR046470">
    <property type="entry name" value="SAM_HAT_C"/>
</dbReference>
<dbReference type="Pfam" id="PF20257">
    <property type="entry name" value="SAM_HAT_C"/>
    <property type="match status" value="1"/>
</dbReference>
<dbReference type="InterPro" id="IPR002747">
    <property type="entry name" value="SAM_OH_AdoTrfase"/>
</dbReference>
<keyword evidence="6" id="KW-1185">Reference proteome</keyword>
<name>A0A8J2BKH0_9BACT</name>
<evidence type="ECO:0000313" key="6">
    <source>
        <dbReference type="Proteomes" id="UP000663859"/>
    </source>
</evidence>
<dbReference type="EC" id="2.5.1.94" evidence="5"/>
<gene>
    <name evidence="5" type="ORF">MPNT_10314</name>
</gene>
<dbReference type="PANTHER" id="PTHR35092">
    <property type="entry name" value="CHLORINASE MJ1651"/>
    <property type="match status" value="1"/>
</dbReference>
<dbReference type="InterPro" id="IPR023227">
    <property type="entry name" value="SAM_OH_AdoTrfase_C_sf"/>
</dbReference>
<evidence type="ECO:0000313" key="5">
    <source>
        <dbReference type="EMBL" id="CAF0689681.1"/>
    </source>
</evidence>
<comment type="similarity">
    <text evidence="2">Belongs to the SAM hydrolase / SAM-dependent halogenase family.</text>
</comment>
<dbReference type="SUPFAM" id="SSF102522">
    <property type="entry name" value="Bacterial fluorinating enzyme, N-terminal domain"/>
    <property type="match status" value="1"/>
</dbReference>
<comment type="caution">
    <text evidence="5">The sequence shown here is derived from an EMBL/GenBank/DDBJ whole genome shotgun (WGS) entry which is preliminary data.</text>
</comment>
<evidence type="ECO:0000259" key="4">
    <source>
        <dbReference type="Pfam" id="PF20257"/>
    </source>
</evidence>
<dbReference type="Gene3D" id="2.40.30.90">
    <property type="entry name" value="Bacterial fluorinating enzyme like"/>
    <property type="match status" value="1"/>
</dbReference>
<dbReference type="Gene3D" id="3.40.50.10790">
    <property type="entry name" value="S-adenosyl-l-methionine hydroxide adenosyltransferase, N-terminal"/>
    <property type="match status" value="1"/>
</dbReference>
<dbReference type="SUPFAM" id="SSF101852">
    <property type="entry name" value="Bacterial fluorinating enzyme, C-terminal domain"/>
    <property type="match status" value="1"/>
</dbReference>
<feature type="domain" description="S-adenosyl-l-methionine hydroxide adenosyltransferase C-terminal" evidence="4">
    <location>
        <begin position="216"/>
        <end position="301"/>
    </location>
</feature>
<dbReference type="PIRSF" id="PIRSF006779">
    <property type="entry name" value="UCP006779"/>
    <property type="match status" value="1"/>
</dbReference>
<keyword evidence="1" id="KW-0949">S-adenosyl-L-methionine</keyword>
<dbReference type="InterPro" id="IPR023228">
    <property type="entry name" value="SAM_OH_AdoTrfase_N_sf"/>
</dbReference>
<dbReference type="Proteomes" id="UP000663859">
    <property type="component" value="Unassembled WGS sequence"/>
</dbReference>
<evidence type="ECO:0000256" key="1">
    <source>
        <dbReference type="ARBA" id="ARBA00022691"/>
    </source>
</evidence>
<dbReference type="PANTHER" id="PTHR35092:SF1">
    <property type="entry name" value="CHLORINASE MJ1651"/>
    <property type="match status" value="1"/>
</dbReference>